<dbReference type="EMBL" id="JAEHTE010000002">
    <property type="protein sequence ID" value="MBI6882982.1"/>
    <property type="molecule type" value="Genomic_DNA"/>
</dbReference>
<name>A0A8I1JGN2_PSEPU</name>
<protein>
    <submittedName>
        <fullName evidence="1">Uncharacterized protein</fullName>
    </submittedName>
</protein>
<proteinExistence type="predicted"/>
<evidence type="ECO:0000313" key="2">
    <source>
        <dbReference type="Proteomes" id="UP000637061"/>
    </source>
</evidence>
<gene>
    <name evidence="1" type="ORF">JEU22_03570</name>
</gene>
<organism evidence="1 2">
    <name type="scientific">Pseudomonas putida</name>
    <name type="common">Arthrobacter siderocapsulatus</name>
    <dbReference type="NCBI Taxonomy" id="303"/>
    <lineage>
        <taxon>Bacteria</taxon>
        <taxon>Pseudomonadati</taxon>
        <taxon>Pseudomonadota</taxon>
        <taxon>Gammaproteobacteria</taxon>
        <taxon>Pseudomonadales</taxon>
        <taxon>Pseudomonadaceae</taxon>
        <taxon>Pseudomonas</taxon>
    </lineage>
</organism>
<dbReference type="Proteomes" id="UP000637061">
    <property type="component" value="Unassembled WGS sequence"/>
</dbReference>
<evidence type="ECO:0000313" key="1">
    <source>
        <dbReference type="EMBL" id="MBI6882982.1"/>
    </source>
</evidence>
<dbReference type="RefSeq" id="WP_198746604.1">
    <property type="nucleotide sequence ID" value="NZ_JAEHTE010000002.1"/>
</dbReference>
<comment type="caution">
    <text evidence="1">The sequence shown here is derived from an EMBL/GenBank/DDBJ whole genome shotgun (WGS) entry which is preliminary data.</text>
</comment>
<dbReference type="AlphaFoldDB" id="A0A8I1JGN2"/>
<reference evidence="1" key="1">
    <citation type="submission" date="2020-12" db="EMBL/GenBank/DDBJ databases">
        <title>Enhanced detection system for hospital associated transmission using whole genome sequencing surveillance.</title>
        <authorList>
            <person name="Harrison L.H."/>
            <person name="Van Tyne D."/>
            <person name="Marsh J.W."/>
            <person name="Griffith M.P."/>
            <person name="Snyder D.J."/>
            <person name="Cooper V.S."/>
            <person name="Mustapha M."/>
        </authorList>
    </citation>
    <scope>NUCLEOTIDE SEQUENCE</scope>
    <source>
        <strain evidence="1">PSB00042</strain>
    </source>
</reference>
<sequence length="89" mass="10151">MKTNHQRNFHENNDPNRVFSRYTVFAQTRKLTISDKSICAAVTCGDHTNGKRGIARDRKGAKKYLNSRSRFHENAALKRLLSSGSDLQD</sequence>
<accession>A0A8I1JGN2</accession>